<dbReference type="CDD" id="cd01095">
    <property type="entry name" value="Nitrilotriacetate_monoxgenase"/>
    <property type="match status" value="1"/>
</dbReference>
<evidence type="ECO:0000313" key="8">
    <source>
        <dbReference type="EMBL" id="CBT74518.1"/>
    </source>
</evidence>
<name>A0ABM9PTG0_GLUAR</name>
<dbReference type="GO" id="GO:0004497">
    <property type="term" value="F:monooxygenase activity"/>
    <property type="evidence" value="ECO:0007669"/>
    <property type="project" value="UniProtKB-KW"/>
</dbReference>
<keyword evidence="2" id="KW-0288">FMN</keyword>
<dbReference type="PANTHER" id="PTHR30011">
    <property type="entry name" value="ALKANESULFONATE MONOOXYGENASE-RELATED"/>
    <property type="match status" value="1"/>
</dbReference>
<sequence>MSLKQAHFNLFAYGTGHHQAAWRAADSSAERLGELDYWVQLAHTAERGLFDAFFLADGQSLSPAAAQAGPTWFYEPLTLLSALSQHTEYLGLVCTVSSSFFEPYAAARLLASLDHLCAGRAGVNVVTSMWDAEAQNYSRERLGEHAERYARAEEFLTVLRELWGSFPRTALETDRAGRFVDPSQLRELNHVGEHFAVRGPLNVPGSPQGHPVIFQAGSSGPGRALAARHAEAIYAVAADERMALDYARDIRARAAAAGRAAHPPLIMPGLVAYVAPTEVQARELQRRLDALLPTAQALHQLGVFVQQDTSGWDLDAPVPDLPSVERFTGPAGRYTTILRLIELHRPTVRELLGLLAAGGGHCTMVGTPQTLADQIERWLDSGAADGFNLMPPALPGSLEDFVDLVIPELQRRGRYRTRYEHHTLRGNLGLPEPTRLAGLTREETAQAG</sequence>
<feature type="domain" description="Luciferase-like" evidence="7">
    <location>
        <begin position="24"/>
        <end position="383"/>
    </location>
</feature>
<organism evidence="8 9">
    <name type="scientific">Glutamicibacter arilaitensis (strain DSM 16368 / CIP 108037 / IAM 15318 / JCM 13566 / NCIMB 14258 / Re117)</name>
    <name type="common">Arthrobacter arilaitensis</name>
    <dbReference type="NCBI Taxonomy" id="861360"/>
    <lineage>
        <taxon>Bacteria</taxon>
        <taxon>Bacillati</taxon>
        <taxon>Actinomycetota</taxon>
        <taxon>Actinomycetes</taxon>
        <taxon>Micrococcales</taxon>
        <taxon>Micrococcaceae</taxon>
        <taxon>Glutamicibacter</taxon>
    </lineage>
</organism>
<evidence type="ECO:0000259" key="7">
    <source>
        <dbReference type="Pfam" id="PF00296"/>
    </source>
</evidence>
<dbReference type="Gene3D" id="3.20.20.30">
    <property type="entry name" value="Luciferase-like domain"/>
    <property type="match status" value="1"/>
</dbReference>
<dbReference type="RefSeq" id="WP_013347671.1">
    <property type="nucleotide sequence ID" value="NC_014550.1"/>
</dbReference>
<reference evidence="9" key="2">
    <citation type="submission" date="2010-07" db="EMBL/GenBank/DDBJ databases">
        <title>Complete genome sequence of Arthrobacter arilaitensis (strain DSM 16368 / CIP 108037 / JCM 13566 / Re117).</title>
        <authorList>
            <person name="Genoscope."/>
        </authorList>
    </citation>
    <scope>NUCLEOTIDE SEQUENCE [LARGE SCALE GENOMIC DNA]</scope>
    <source>
        <strain evidence="9">DSM 16368 / CIP 108037 / IAM 15318 / JCM 13566 / Re117</strain>
    </source>
</reference>
<dbReference type="GeneID" id="303183906"/>
<evidence type="ECO:0000256" key="2">
    <source>
        <dbReference type="ARBA" id="ARBA00022643"/>
    </source>
</evidence>
<evidence type="ECO:0000256" key="4">
    <source>
        <dbReference type="ARBA" id="ARBA00023033"/>
    </source>
</evidence>
<keyword evidence="1" id="KW-0285">Flavoprotein</keyword>
<dbReference type="NCBIfam" id="TIGR03860">
    <property type="entry name" value="FMN_nitrolo"/>
    <property type="match status" value="1"/>
</dbReference>
<reference evidence="9" key="1">
    <citation type="journal article" date="2010" name="PLoS ONE">
        <title>The Arthrobacter arilaitensis Re117 genome sequence reveals its genetic adaptation to the surface of cheese.</title>
        <authorList>
            <person name="Monnet C."/>
            <person name="Loux V."/>
            <person name="Gibrat J.F."/>
            <person name="Spinnler E."/>
            <person name="Barbe V."/>
            <person name="Vacherie B."/>
            <person name="Gavory F."/>
            <person name="Gourbeyre E."/>
            <person name="Siguier P."/>
            <person name="Chandler M."/>
            <person name="Elleuch R."/>
            <person name="Irlinger F."/>
            <person name="Vallaeys T."/>
        </authorList>
    </citation>
    <scope>NUCLEOTIDE SEQUENCE</scope>
    <source>
        <strain evidence="9">DSM 16368 / CIP 108037 / IAM 15318 / JCM 13566 / Re117</strain>
    </source>
</reference>
<keyword evidence="3" id="KW-0560">Oxidoreductase</keyword>
<comment type="similarity">
    <text evidence="5">Belongs to the NtaA/SnaA/DszA monooxygenase family.</text>
</comment>
<dbReference type="EMBL" id="FQ311875">
    <property type="protein sequence ID" value="CBT74518.1"/>
    <property type="molecule type" value="Genomic_DNA"/>
</dbReference>
<evidence type="ECO:0000256" key="1">
    <source>
        <dbReference type="ARBA" id="ARBA00022630"/>
    </source>
</evidence>
<dbReference type="Pfam" id="PF00296">
    <property type="entry name" value="Bac_luciferase"/>
    <property type="match status" value="1"/>
</dbReference>
<evidence type="ECO:0000256" key="5">
    <source>
        <dbReference type="ARBA" id="ARBA00033748"/>
    </source>
</evidence>
<protein>
    <submittedName>
        <fullName evidence="8">Monooxygenase</fullName>
    </submittedName>
</protein>
<evidence type="ECO:0000256" key="3">
    <source>
        <dbReference type="ARBA" id="ARBA00023002"/>
    </source>
</evidence>
<gene>
    <name evidence="8" type="ordered locus">AARI_02820</name>
</gene>
<dbReference type="InterPro" id="IPR051260">
    <property type="entry name" value="Diverse_substr_monoxygenases"/>
</dbReference>
<keyword evidence="9" id="KW-1185">Reference proteome</keyword>
<dbReference type="PANTHER" id="PTHR30011:SF16">
    <property type="entry name" value="C2H2 FINGER DOMAIN TRANSCRIPTION FACTOR (EUROFUNG)-RELATED"/>
    <property type="match status" value="1"/>
</dbReference>
<dbReference type="InterPro" id="IPR011251">
    <property type="entry name" value="Luciferase-like_dom"/>
</dbReference>
<evidence type="ECO:0000313" key="9">
    <source>
        <dbReference type="Proteomes" id="UP000006878"/>
    </source>
</evidence>
<proteinExistence type="inferred from homology"/>
<evidence type="ECO:0000256" key="6">
    <source>
        <dbReference type="SAM" id="MobiDB-lite"/>
    </source>
</evidence>
<dbReference type="InterPro" id="IPR016215">
    <property type="entry name" value="NTA_MOA"/>
</dbReference>
<feature type="region of interest" description="Disordered" evidence="6">
    <location>
        <begin position="426"/>
        <end position="448"/>
    </location>
</feature>
<dbReference type="SUPFAM" id="SSF51679">
    <property type="entry name" value="Bacterial luciferase-like"/>
    <property type="match status" value="1"/>
</dbReference>
<keyword evidence="4 8" id="KW-0503">Monooxygenase</keyword>
<dbReference type="PIRSF" id="PIRSF000337">
    <property type="entry name" value="NTA_MOA"/>
    <property type="match status" value="1"/>
</dbReference>
<accession>A0ABM9PTG0</accession>
<dbReference type="InterPro" id="IPR036661">
    <property type="entry name" value="Luciferase-like_sf"/>
</dbReference>
<dbReference type="Proteomes" id="UP000006878">
    <property type="component" value="Chromosome"/>
</dbReference>